<dbReference type="Pfam" id="PF01925">
    <property type="entry name" value="TauE"/>
    <property type="match status" value="1"/>
</dbReference>
<feature type="transmembrane region" description="Helical" evidence="6">
    <location>
        <begin position="185"/>
        <end position="206"/>
    </location>
</feature>
<keyword evidence="3 6" id="KW-0812">Transmembrane</keyword>
<proteinExistence type="inferred from homology"/>
<evidence type="ECO:0000256" key="1">
    <source>
        <dbReference type="ARBA" id="ARBA00004141"/>
    </source>
</evidence>
<sequence length="263" mass="26789">MRGTKTICRLSRKSPMTAVLLLTLFLSLFIGISLGLLGGGGSILTVPILTYVAGLEPREAIAASLFIVGTTSLVSAISHARNGRVRWKTGLLFGAAGMVGAFGGGVLGGYIPGTILMIAFALMMIATSTAMLRGRKQKKGASKSSLWRVLVDGLVVGAVTGLVGAGGGFLVVPALALLGGLSMPVAVGTSLVVITMKSFAGLAGYLTSVQLDWGLVLMVTAAAIVGSLAGSRLAGRVPETLLRKGFGVFVLVMGVFVLGLELL</sequence>
<feature type="transmembrane region" description="Helical" evidence="6">
    <location>
        <begin position="241"/>
        <end position="260"/>
    </location>
</feature>
<gene>
    <name evidence="7" type="ordered locus">Cgl0053</name>
</gene>
<feature type="transmembrane region" description="Helical" evidence="6">
    <location>
        <begin position="213"/>
        <end position="235"/>
    </location>
</feature>
<feature type="transmembrane region" description="Helical" evidence="6">
    <location>
        <begin position="61"/>
        <end position="78"/>
    </location>
</feature>
<dbReference type="PATRIC" id="fig|196627.13.peg.54"/>
<evidence type="ECO:0000256" key="2">
    <source>
        <dbReference type="ARBA" id="ARBA00009142"/>
    </source>
</evidence>
<evidence type="ECO:0000256" key="5">
    <source>
        <dbReference type="ARBA" id="ARBA00023136"/>
    </source>
</evidence>
<evidence type="ECO:0000256" key="6">
    <source>
        <dbReference type="RuleBase" id="RU363041"/>
    </source>
</evidence>
<keyword evidence="4 6" id="KW-1133">Transmembrane helix</keyword>
<dbReference type="STRING" id="196627.cg0072"/>
<evidence type="ECO:0000313" key="8">
    <source>
        <dbReference type="Proteomes" id="UP000000582"/>
    </source>
</evidence>
<dbReference type="InterPro" id="IPR051598">
    <property type="entry name" value="TSUP/Inactive_protease-like"/>
</dbReference>
<name>Q8NU86_CORGL</name>
<feature type="transmembrane region" description="Helical" evidence="6">
    <location>
        <begin position="90"/>
        <end position="108"/>
    </location>
</feature>
<keyword evidence="6" id="KW-1003">Cell membrane</keyword>
<comment type="subcellular location">
    <subcellularLocation>
        <location evidence="6">Cell membrane</location>
        <topology evidence="6">Multi-pass membrane protein</topology>
    </subcellularLocation>
    <subcellularLocation>
        <location evidence="1">Membrane</location>
        <topology evidence="1">Multi-pass membrane protein</topology>
    </subcellularLocation>
</comment>
<evidence type="ECO:0000256" key="4">
    <source>
        <dbReference type="ARBA" id="ARBA00022989"/>
    </source>
</evidence>
<keyword evidence="5 6" id="KW-0472">Membrane</keyword>
<dbReference type="OrthoDB" id="528320at2"/>
<dbReference type="PANTHER" id="PTHR43701">
    <property type="entry name" value="MEMBRANE TRANSPORTER PROTEIN MJ0441-RELATED"/>
    <property type="match status" value="1"/>
</dbReference>
<feature type="transmembrane region" description="Helical" evidence="6">
    <location>
        <begin position="153"/>
        <end position="179"/>
    </location>
</feature>
<protein>
    <recommendedName>
        <fullName evidence="6">Probable membrane transporter protein</fullName>
    </recommendedName>
</protein>
<organism evidence="7 8">
    <name type="scientific">Corynebacterium glutamicum (strain ATCC 13032 / DSM 20300 / JCM 1318 / BCRC 11384 / CCUG 27702 / LMG 3730 / NBRC 12168 / NCIMB 10025 / NRRL B-2784 / 534)</name>
    <dbReference type="NCBI Taxonomy" id="196627"/>
    <lineage>
        <taxon>Bacteria</taxon>
        <taxon>Bacillati</taxon>
        <taxon>Actinomycetota</taxon>
        <taxon>Actinomycetes</taxon>
        <taxon>Mycobacteriales</taxon>
        <taxon>Corynebacteriaceae</taxon>
        <taxon>Corynebacterium</taxon>
    </lineage>
</organism>
<evidence type="ECO:0000256" key="3">
    <source>
        <dbReference type="ARBA" id="ARBA00022692"/>
    </source>
</evidence>
<dbReference type="InterPro" id="IPR002781">
    <property type="entry name" value="TM_pro_TauE-like"/>
</dbReference>
<evidence type="ECO:0000313" key="7">
    <source>
        <dbReference type="EMBL" id="BAB97446.1"/>
    </source>
</evidence>
<keyword evidence="8" id="KW-1185">Reference proteome</keyword>
<dbReference type="HOGENOM" id="CLU_045498_5_0_11"/>
<dbReference type="eggNOG" id="COG0730">
    <property type="taxonomic scope" value="Bacteria"/>
</dbReference>
<feature type="transmembrane region" description="Helical" evidence="6">
    <location>
        <begin position="114"/>
        <end position="132"/>
    </location>
</feature>
<dbReference type="PANTHER" id="PTHR43701:SF2">
    <property type="entry name" value="MEMBRANE TRANSPORTER PROTEIN YJNA-RELATED"/>
    <property type="match status" value="1"/>
</dbReference>
<dbReference type="Proteomes" id="UP000000582">
    <property type="component" value="Chromosome"/>
</dbReference>
<comment type="similarity">
    <text evidence="2 6">Belongs to the 4-toluene sulfonate uptake permease (TSUP) (TC 2.A.102) family.</text>
</comment>
<accession>Q8NU86</accession>
<dbReference type="GO" id="GO:0005886">
    <property type="term" value="C:plasma membrane"/>
    <property type="evidence" value="ECO:0007669"/>
    <property type="project" value="UniProtKB-SubCell"/>
</dbReference>
<dbReference type="AlphaFoldDB" id="Q8NU86"/>
<dbReference type="KEGG" id="cgl:Cgl0053"/>
<dbReference type="EMBL" id="BA000036">
    <property type="protein sequence ID" value="BAB97446.1"/>
    <property type="molecule type" value="Genomic_DNA"/>
</dbReference>
<dbReference type="BioCyc" id="CORYNE:G18NG-9599-MONOMER"/>
<reference evidence="8" key="1">
    <citation type="journal article" date="2003" name="Appl. Microbiol. Biotechnol.">
        <title>The Corynebacterium glutamicum genome: features and impacts on biotechnological processes.</title>
        <authorList>
            <person name="Ikeda M."/>
            <person name="Nakagawa S."/>
        </authorList>
    </citation>
    <scope>NUCLEOTIDE SEQUENCE [LARGE SCALE GENOMIC DNA]</scope>
    <source>
        <strain evidence="8">ATCC 13032 / DSM 20300 / BCRC 11384 / JCM 1318 / LMG 3730 / NCIMB 10025</strain>
    </source>
</reference>